<reference evidence="1 2" key="1">
    <citation type="journal article" date="2019" name="Sci. Rep.">
        <title>Orb-weaving spider Araneus ventricosus genome elucidates the spidroin gene catalogue.</title>
        <authorList>
            <person name="Kono N."/>
            <person name="Nakamura H."/>
            <person name="Ohtoshi R."/>
            <person name="Moran D.A.P."/>
            <person name="Shinohara A."/>
            <person name="Yoshida Y."/>
            <person name="Fujiwara M."/>
            <person name="Mori M."/>
            <person name="Tomita M."/>
            <person name="Arakawa K."/>
        </authorList>
    </citation>
    <scope>NUCLEOTIDE SEQUENCE [LARGE SCALE GENOMIC DNA]</scope>
</reference>
<evidence type="ECO:0000313" key="2">
    <source>
        <dbReference type="Proteomes" id="UP000499080"/>
    </source>
</evidence>
<proteinExistence type="predicted"/>
<comment type="caution">
    <text evidence="1">The sequence shown here is derived from an EMBL/GenBank/DDBJ whole genome shotgun (WGS) entry which is preliminary data.</text>
</comment>
<dbReference type="EMBL" id="BGPR01000019">
    <property type="protein sequence ID" value="GBL79762.1"/>
    <property type="molecule type" value="Genomic_DNA"/>
</dbReference>
<protein>
    <submittedName>
        <fullName evidence="1">Uncharacterized protein</fullName>
    </submittedName>
</protein>
<dbReference type="Proteomes" id="UP000499080">
    <property type="component" value="Unassembled WGS sequence"/>
</dbReference>
<gene>
    <name evidence="1" type="ORF">AVEN_18278_1</name>
</gene>
<evidence type="ECO:0000313" key="1">
    <source>
        <dbReference type="EMBL" id="GBL79762.1"/>
    </source>
</evidence>
<keyword evidence="2" id="KW-1185">Reference proteome</keyword>
<organism evidence="1 2">
    <name type="scientific">Araneus ventricosus</name>
    <name type="common">Orbweaver spider</name>
    <name type="synonym">Epeira ventricosa</name>
    <dbReference type="NCBI Taxonomy" id="182803"/>
    <lineage>
        <taxon>Eukaryota</taxon>
        <taxon>Metazoa</taxon>
        <taxon>Ecdysozoa</taxon>
        <taxon>Arthropoda</taxon>
        <taxon>Chelicerata</taxon>
        <taxon>Arachnida</taxon>
        <taxon>Araneae</taxon>
        <taxon>Araneomorphae</taxon>
        <taxon>Entelegynae</taxon>
        <taxon>Araneoidea</taxon>
        <taxon>Araneidae</taxon>
        <taxon>Araneus</taxon>
    </lineage>
</organism>
<dbReference type="AlphaFoldDB" id="A0A4Y2AIS8"/>
<sequence length="67" mass="7273">MELEIHGTTGKEDWKVDHGSGVIGGCRKVFNQKILSSPSTAPRPAILNLPVKSPIPCQPCQFRSEEG</sequence>
<accession>A0A4Y2AIS8</accession>
<name>A0A4Y2AIS8_ARAVE</name>